<sequence>MMIGDEAEKIGYVKLQGFSSSAAAELAYVISQLQAKSPLNGLILDLRGNPGGLLTSAIKVSDLFIGEGEDIVTTRGRLIESNIASDTAKSEVSEQGNSADKSLLAKTGQKSKSLSFETIYKAMPIMIPAGNARVAFHPPLLDPSTRLVVLVNKNTASASEIVAGALQDHDRAVIIGETTYGKGLVQQLQKIGKGGTQIKFTVGKYYTPSGRCIQSKTYKEAKNGFVGTEATAIQERKVFYTDNGRPVRDAGGIEPDIAMQAAQPGQLERELEKRDTFFKFATEWQKKHVDDGETLAKGPAPVVTDEVYKEFQRFVEKEESEFEGPFDKSLELMQEALDQAGYGEAKNDVKTLQQHLSSLLMGEFDKNRKDIVKKLEIAIRQHYVPESFLLSLSLADDEQVEKAYAIAKDRMQYQTVLAGTNKDAGLTSRAN</sequence>
<keyword evidence="3" id="KW-0720">Serine protease</keyword>
<dbReference type="InterPro" id="IPR004447">
    <property type="entry name" value="Peptidase_S41A"/>
</dbReference>
<keyword evidence="2" id="KW-0378">Hydrolase</keyword>
<organism evidence="5">
    <name type="scientific">Hanusia phi</name>
    <dbReference type="NCBI Taxonomy" id="3032"/>
    <lineage>
        <taxon>Eukaryota</taxon>
        <taxon>Cryptophyceae</taxon>
        <taxon>Pyrenomonadales</taxon>
        <taxon>Geminigeraceae</taxon>
        <taxon>Hanusia</taxon>
    </lineage>
</organism>
<dbReference type="AlphaFoldDB" id="A0A7S0DZU8"/>
<name>A0A7S0DZU8_9CRYP</name>
<evidence type="ECO:0000256" key="2">
    <source>
        <dbReference type="ARBA" id="ARBA00022801"/>
    </source>
</evidence>
<evidence type="ECO:0000313" key="5">
    <source>
        <dbReference type="EMBL" id="CAD8467527.1"/>
    </source>
</evidence>
<evidence type="ECO:0000256" key="1">
    <source>
        <dbReference type="ARBA" id="ARBA00022670"/>
    </source>
</evidence>
<dbReference type="InterPro" id="IPR005151">
    <property type="entry name" value="Tail-specific_protease"/>
</dbReference>
<dbReference type="SUPFAM" id="SSF52096">
    <property type="entry name" value="ClpP/crotonase"/>
    <property type="match status" value="1"/>
</dbReference>
<dbReference type="Pfam" id="PF03572">
    <property type="entry name" value="Peptidase_S41"/>
    <property type="match status" value="1"/>
</dbReference>
<dbReference type="GO" id="GO:0006508">
    <property type="term" value="P:proteolysis"/>
    <property type="evidence" value="ECO:0007669"/>
    <property type="project" value="UniProtKB-KW"/>
</dbReference>
<dbReference type="PANTHER" id="PTHR32060">
    <property type="entry name" value="TAIL-SPECIFIC PROTEASE"/>
    <property type="match status" value="1"/>
</dbReference>
<feature type="domain" description="Tail specific protease" evidence="4">
    <location>
        <begin position="2"/>
        <end position="218"/>
    </location>
</feature>
<accession>A0A7S0DZU8</accession>
<dbReference type="PANTHER" id="PTHR32060:SF22">
    <property type="entry name" value="CARBOXYL-TERMINAL-PROCESSING PEPTIDASE 3, CHLOROPLASTIC"/>
    <property type="match status" value="1"/>
</dbReference>
<dbReference type="EMBL" id="HBEO01001963">
    <property type="protein sequence ID" value="CAD8467527.1"/>
    <property type="molecule type" value="Transcribed_RNA"/>
</dbReference>
<reference evidence="5" key="1">
    <citation type="submission" date="2021-01" db="EMBL/GenBank/DDBJ databases">
        <authorList>
            <person name="Corre E."/>
            <person name="Pelletier E."/>
            <person name="Niang G."/>
            <person name="Scheremetjew M."/>
            <person name="Finn R."/>
            <person name="Kale V."/>
            <person name="Holt S."/>
            <person name="Cochrane G."/>
            <person name="Meng A."/>
            <person name="Brown T."/>
            <person name="Cohen L."/>
        </authorList>
    </citation>
    <scope>NUCLEOTIDE SEQUENCE</scope>
    <source>
        <strain evidence="5">CCMP325</strain>
    </source>
</reference>
<dbReference type="SMART" id="SM00245">
    <property type="entry name" value="TSPc"/>
    <property type="match status" value="1"/>
</dbReference>
<dbReference type="Gene3D" id="3.90.226.10">
    <property type="entry name" value="2-enoyl-CoA Hydratase, Chain A, domain 1"/>
    <property type="match status" value="1"/>
</dbReference>
<dbReference type="GO" id="GO:0008236">
    <property type="term" value="F:serine-type peptidase activity"/>
    <property type="evidence" value="ECO:0007669"/>
    <property type="project" value="UniProtKB-KW"/>
</dbReference>
<dbReference type="CDD" id="cd07560">
    <property type="entry name" value="Peptidase_S41_CPP"/>
    <property type="match status" value="1"/>
</dbReference>
<dbReference type="GO" id="GO:0004175">
    <property type="term" value="F:endopeptidase activity"/>
    <property type="evidence" value="ECO:0007669"/>
    <property type="project" value="TreeGrafter"/>
</dbReference>
<keyword evidence="1" id="KW-0645">Protease</keyword>
<gene>
    <name evidence="5" type="ORF">HPHI1048_LOCUS1410</name>
</gene>
<protein>
    <recommendedName>
        <fullName evidence="4">Tail specific protease domain-containing protein</fullName>
    </recommendedName>
</protein>
<dbReference type="InterPro" id="IPR029045">
    <property type="entry name" value="ClpP/crotonase-like_dom_sf"/>
</dbReference>
<evidence type="ECO:0000256" key="3">
    <source>
        <dbReference type="ARBA" id="ARBA00022825"/>
    </source>
</evidence>
<proteinExistence type="predicted"/>
<evidence type="ECO:0000259" key="4">
    <source>
        <dbReference type="SMART" id="SM00245"/>
    </source>
</evidence>